<evidence type="ECO:0000313" key="2">
    <source>
        <dbReference type="Proteomes" id="UP000183180"/>
    </source>
</evidence>
<accession>A0A1H2I9P3</accession>
<organism evidence="1 2">
    <name type="scientific">Gordonia westfalica</name>
    <dbReference type="NCBI Taxonomy" id="158898"/>
    <lineage>
        <taxon>Bacteria</taxon>
        <taxon>Bacillati</taxon>
        <taxon>Actinomycetota</taxon>
        <taxon>Actinomycetes</taxon>
        <taxon>Mycobacteriales</taxon>
        <taxon>Gordoniaceae</taxon>
        <taxon>Gordonia</taxon>
    </lineage>
</organism>
<reference evidence="1 2" key="1">
    <citation type="submission" date="2016-10" db="EMBL/GenBank/DDBJ databases">
        <authorList>
            <person name="de Groot N.N."/>
        </authorList>
    </citation>
    <scope>NUCLEOTIDE SEQUENCE [LARGE SCALE GENOMIC DNA]</scope>
    <source>
        <strain evidence="1 2">DSM 44215</strain>
    </source>
</reference>
<protein>
    <submittedName>
        <fullName evidence="1">Uncharacterized protein</fullName>
    </submittedName>
</protein>
<dbReference type="OrthoDB" id="4381308at2"/>
<dbReference type="RefSeq" id="WP_074849334.1">
    <property type="nucleotide sequence ID" value="NZ_FNLM01000034.1"/>
</dbReference>
<sequence length="89" mass="9336">MTTMIGINAHRPVRRAPRTIEVFGIEWPAHKAHAVLAGVATAVVTLLIFGSPQATAWVTAVAVLAVWWGERYLPGNAAVAPGSNPPGIS</sequence>
<dbReference type="EMBL" id="FNLM01000034">
    <property type="protein sequence ID" value="SDU40715.1"/>
    <property type="molecule type" value="Genomic_DNA"/>
</dbReference>
<dbReference type="Proteomes" id="UP000183180">
    <property type="component" value="Unassembled WGS sequence"/>
</dbReference>
<evidence type="ECO:0000313" key="1">
    <source>
        <dbReference type="EMBL" id="SDU40715.1"/>
    </source>
</evidence>
<name>A0A1H2I9P3_9ACTN</name>
<proteinExistence type="predicted"/>
<gene>
    <name evidence="1" type="ORF">SAMN04488548_134966</name>
</gene>
<dbReference type="AlphaFoldDB" id="A0A1H2I9P3"/>